<dbReference type="Gene3D" id="2.40.40.10">
    <property type="entry name" value="RlpA-like domain"/>
    <property type="match status" value="1"/>
</dbReference>
<evidence type="ECO:0000256" key="1">
    <source>
        <dbReference type="ARBA" id="ARBA00022729"/>
    </source>
</evidence>
<feature type="compositionally biased region" description="Low complexity" evidence="2">
    <location>
        <begin position="187"/>
        <end position="203"/>
    </location>
</feature>
<evidence type="ECO:0008006" key="6">
    <source>
        <dbReference type="Google" id="ProtNLM"/>
    </source>
</evidence>
<evidence type="ECO:0000313" key="5">
    <source>
        <dbReference type="Proteomes" id="UP000324022"/>
    </source>
</evidence>
<feature type="signal peptide" evidence="3">
    <location>
        <begin position="1"/>
        <end position="24"/>
    </location>
</feature>
<keyword evidence="1 3" id="KW-0732">Signal</keyword>
<dbReference type="PANTHER" id="PTHR31836">
    <property type="match status" value="1"/>
</dbReference>
<feature type="chain" id="PRO_5022985801" description="RlpA-like protein double-psi beta-barrel domain-containing protein" evidence="3">
    <location>
        <begin position="25"/>
        <end position="375"/>
    </location>
</feature>
<reference evidence="4 5" key="1">
    <citation type="submission" date="2018-03" db="EMBL/GenBank/DDBJ databases">
        <authorList>
            <person name="Guldener U."/>
        </authorList>
    </citation>
    <scope>NUCLEOTIDE SEQUENCE [LARGE SCALE GENOMIC DNA]</scope>
    <source>
        <strain evidence="4 5">NBRC100155</strain>
    </source>
</reference>
<feature type="compositionally biased region" description="Basic and acidic residues" evidence="2">
    <location>
        <begin position="107"/>
        <end position="135"/>
    </location>
</feature>
<evidence type="ECO:0000256" key="3">
    <source>
        <dbReference type="SAM" id="SignalP"/>
    </source>
</evidence>
<protein>
    <recommendedName>
        <fullName evidence="6">RlpA-like protein double-psi beta-barrel domain-containing protein</fullName>
    </recommendedName>
</protein>
<dbReference type="InterPro" id="IPR036908">
    <property type="entry name" value="RlpA-like_sf"/>
</dbReference>
<dbReference type="AlphaFoldDB" id="A0A5C3EMA4"/>
<dbReference type="InterPro" id="IPR051477">
    <property type="entry name" value="Expansin_CellWall"/>
</dbReference>
<accession>A0A5C3EMA4</accession>
<feature type="compositionally biased region" description="Basic residues" evidence="2">
    <location>
        <begin position="167"/>
        <end position="176"/>
    </location>
</feature>
<dbReference type="CDD" id="cd22191">
    <property type="entry name" value="DPBB_RlpA_EXP_N-like"/>
    <property type="match status" value="1"/>
</dbReference>
<sequence>MQIINFFLFGTLAILTLTTSSTQALPTGLHRAHHHRGIAHSRRSASTHRRDDDHGDVSAHDGYEAHLHALEAALQHYNDYGDDESLNFYLNGFAGGVDDPAQNSAQSKDDDGEKGASKQDGSDDKQVGDDKQNKDDCEDGDGESKSVQTEPQPEPEPQPQQPSQNKPKMKKTHKKPKQEQPSNNYVQPEQPKEQPQPAQAQDPTTPPEISNPAPSTGNNDGKASNGEKGSSKHHTGSSDNNSGNSINGYTPPSFSTSSSPSTSSLYTQSTPFTGHATYYDTGLGACGIVNTDTDPIVAVSKDLFEQYNPSSGNPNHNSLCGRKVEISWKGKKTHAFAMDECPTCYPTSLDMSPSVFEALDCKDVGDLNGIQWRFI</sequence>
<proteinExistence type="predicted"/>
<dbReference type="OrthoDB" id="623670at2759"/>
<dbReference type="PANTHER" id="PTHR31836:SF29">
    <property type="entry name" value="RLPA-LIKE PROTEIN DOUBLE-PSI BETA-BARREL DOMAIN-CONTAINING PROTEIN"/>
    <property type="match status" value="1"/>
</dbReference>
<dbReference type="Proteomes" id="UP000324022">
    <property type="component" value="Unassembled WGS sequence"/>
</dbReference>
<feature type="compositionally biased region" description="Polar residues" evidence="2">
    <location>
        <begin position="212"/>
        <end position="222"/>
    </location>
</feature>
<dbReference type="EMBL" id="OOIN01000037">
    <property type="protein sequence ID" value="SPO31225.1"/>
    <property type="molecule type" value="Genomic_DNA"/>
</dbReference>
<dbReference type="SUPFAM" id="SSF50685">
    <property type="entry name" value="Barwin-like endoglucanases"/>
    <property type="match status" value="1"/>
</dbReference>
<feature type="compositionally biased region" description="Basic residues" evidence="2">
    <location>
        <begin position="30"/>
        <end position="47"/>
    </location>
</feature>
<evidence type="ECO:0000313" key="4">
    <source>
        <dbReference type="EMBL" id="SPO31225.1"/>
    </source>
</evidence>
<name>A0A5C3EMA4_9BASI</name>
<keyword evidence="5" id="KW-1185">Reference proteome</keyword>
<feature type="compositionally biased region" description="Low complexity" evidence="2">
    <location>
        <begin position="237"/>
        <end position="268"/>
    </location>
</feature>
<feature type="compositionally biased region" description="Basic and acidic residues" evidence="2">
    <location>
        <begin position="48"/>
        <end position="59"/>
    </location>
</feature>
<gene>
    <name evidence="4" type="ORF">UTRI_05974_B</name>
</gene>
<feature type="region of interest" description="Disordered" evidence="2">
    <location>
        <begin position="29"/>
        <end position="59"/>
    </location>
</feature>
<evidence type="ECO:0000256" key="2">
    <source>
        <dbReference type="SAM" id="MobiDB-lite"/>
    </source>
</evidence>
<organism evidence="4 5">
    <name type="scientific">Ustilago trichophora</name>
    <dbReference type="NCBI Taxonomy" id="86804"/>
    <lineage>
        <taxon>Eukaryota</taxon>
        <taxon>Fungi</taxon>
        <taxon>Dikarya</taxon>
        <taxon>Basidiomycota</taxon>
        <taxon>Ustilaginomycotina</taxon>
        <taxon>Ustilaginomycetes</taxon>
        <taxon>Ustilaginales</taxon>
        <taxon>Ustilaginaceae</taxon>
        <taxon>Ustilago</taxon>
    </lineage>
</organism>
<feature type="region of interest" description="Disordered" evidence="2">
    <location>
        <begin position="99"/>
        <end position="268"/>
    </location>
</feature>